<gene>
    <name evidence="3" type="ORF">QYM36_016353</name>
</gene>
<protein>
    <recommendedName>
        <fullName evidence="2">Dynein heavy chain tail domain-containing protein</fullName>
    </recommendedName>
</protein>
<accession>A0AA88H6T3</accession>
<dbReference type="GO" id="GO:0005858">
    <property type="term" value="C:axonemal dynein complex"/>
    <property type="evidence" value="ECO:0007669"/>
    <property type="project" value="TreeGrafter"/>
</dbReference>
<feature type="non-terminal residue" evidence="3">
    <location>
        <position position="870"/>
    </location>
</feature>
<dbReference type="GO" id="GO:0007018">
    <property type="term" value="P:microtubule-based movement"/>
    <property type="evidence" value="ECO:0007669"/>
    <property type="project" value="InterPro"/>
</dbReference>
<sequence length="870" mass="101240">MESFQEFMERYKEKLDSESIHRAVAELQRLINSISEKTLGDEFRIIDEIEGWLEDFCHRAKKSKSLKNADVGKLLKVVDFLEMVKRLTSDTWKNDPILKWTCETIEATETLKLYQDLLEVKRLTKMIDEMSHLVKNNERFYNAMRRNLQVSLPSVTTEELSMKLKEVEDKLEPKKSELPALLQQIITTRNFSTIVSQLLSYQTIISDKSIRPRIDKQLEDLCEGTENAINAINAFSMKPEIKTGSIDTNVMEIVSIHSSISKLKEYEEFVRVILLENSKMKDLRSLLKDKVSQLDATSKEKFQDWILSARKFLEAEKSNISSCSVLMEFDTKTQLLRVSFNNKIDILKREIQLLMMCGYAIPSDIVDFAVTNREFMKKIRSLEQIATFHNTIDEHILPCIKPMLLDSALVFSSLVKVQADWNNPQAIDLYIKKLETAVERLQKDNIFLIGIHQKLESKVQPLFEIDLNKNLQVWKDTLSEMKTLVYQAENKGYKNMKAWTLYWDRELSKALEIQFKNGLENVIESFLPVTVDLVLENSKLIYRPSQQQLFAEALNHIRRFLSIPEHFQGLTDDENIFSSIYERYGEEYPKLYKRLDSLFDDLEKIRGHYESWLDSITLNLDDILPDNQEADEWDMYFQIGKGKAQELSRTKLVDRKIGYITISLTSFVRQAHRNTKNYWDGLVNLLRTSITKDLVNVDAFIISSNKSLNVALNLGIQEISTTYAQLLKDSEKVQMNLLEIGRRVDVLRKWADTSVDDFEITVLSFENFKASLDTYELTVAKQTEQNRLKLESEIRNLESRLVSFDMKWKDLKPSEDFSGSFTQKIKNGLDRISSWETEYKNLASEIEKIRSSTIENLIPATITKCAQEFE</sequence>
<dbReference type="PANTHER" id="PTHR46532:SF15">
    <property type="entry name" value="CYTOPLASMIC DYNEIN 2 HEAVY CHAIN 1"/>
    <property type="match status" value="1"/>
</dbReference>
<dbReference type="Pfam" id="PF08385">
    <property type="entry name" value="DHC_N1"/>
    <property type="match status" value="1"/>
</dbReference>
<organism evidence="3 4">
    <name type="scientific">Artemia franciscana</name>
    <name type="common">Brine shrimp</name>
    <name type="synonym">Artemia sanfranciscana</name>
    <dbReference type="NCBI Taxonomy" id="6661"/>
    <lineage>
        <taxon>Eukaryota</taxon>
        <taxon>Metazoa</taxon>
        <taxon>Ecdysozoa</taxon>
        <taxon>Arthropoda</taxon>
        <taxon>Crustacea</taxon>
        <taxon>Branchiopoda</taxon>
        <taxon>Anostraca</taxon>
        <taxon>Artemiidae</taxon>
        <taxon>Artemia</taxon>
    </lineage>
</organism>
<proteinExistence type="predicted"/>
<dbReference type="InterPro" id="IPR026983">
    <property type="entry name" value="DHC"/>
</dbReference>
<feature type="domain" description="Dynein heavy chain tail" evidence="2">
    <location>
        <begin position="136"/>
        <end position="405"/>
    </location>
</feature>
<reference evidence="3" key="1">
    <citation type="submission" date="2023-07" db="EMBL/GenBank/DDBJ databases">
        <title>Chromosome-level genome assembly of Artemia franciscana.</title>
        <authorList>
            <person name="Jo E."/>
        </authorList>
    </citation>
    <scope>NUCLEOTIDE SEQUENCE</scope>
    <source>
        <tissue evidence="3">Whole body</tissue>
    </source>
</reference>
<keyword evidence="1" id="KW-0175">Coiled coil</keyword>
<dbReference type="EMBL" id="JAVRJZ010000020">
    <property type="protein sequence ID" value="KAK2706285.1"/>
    <property type="molecule type" value="Genomic_DNA"/>
</dbReference>
<dbReference type="InterPro" id="IPR013594">
    <property type="entry name" value="Dynein_heavy_tail"/>
</dbReference>
<evidence type="ECO:0000256" key="1">
    <source>
        <dbReference type="SAM" id="Coils"/>
    </source>
</evidence>
<dbReference type="Proteomes" id="UP001187531">
    <property type="component" value="Unassembled WGS sequence"/>
</dbReference>
<dbReference type="GO" id="GO:0045505">
    <property type="term" value="F:dynein intermediate chain binding"/>
    <property type="evidence" value="ECO:0007669"/>
    <property type="project" value="InterPro"/>
</dbReference>
<evidence type="ECO:0000313" key="4">
    <source>
        <dbReference type="Proteomes" id="UP001187531"/>
    </source>
</evidence>
<dbReference type="PANTHER" id="PTHR46532">
    <property type="entry name" value="MALE FERTILITY FACTOR KL5"/>
    <property type="match status" value="1"/>
</dbReference>
<dbReference type="GO" id="GO:0051959">
    <property type="term" value="F:dynein light intermediate chain binding"/>
    <property type="evidence" value="ECO:0007669"/>
    <property type="project" value="InterPro"/>
</dbReference>
<name>A0AA88H6T3_ARTSF</name>
<evidence type="ECO:0000313" key="3">
    <source>
        <dbReference type="EMBL" id="KAK2706285.1"/>
    </source>
</evidence>
<comment type="caution">
    <text evidence="3">The sequence shown here is derived from an EMBL/GenBank/DDBJ whole genome shotgun (WGS) entry which is preliminary data.</text>
</comment>
<evidence type="ECO:0000259" key="2">
    <source>
        <dbReference type="Pfam" id="PF08385"/>
    </source>
</evidence>
<feature type="coiled-coil region" evidence="1">
    <location>
        <begin position="780"/>
        <end position="807"/>
    </location>
</feature>
<dbReference type="AlphaFoldDB" id="A0AA88H6T3"/>
<keyword evidence="4" id="KW-1185">Reference proteome</keyword>